<evidence type="ECO:0000313" key="2">
    <source>
        <dbReference type="EMBL" id="HIR93163.1"/>
    </source>
</evidence>
<feature type="transmembrane region" description="Helical" evidence="1">
    <location>
        <begin position="168"/>
        <end position="186"/>
    </location>
</feature>
<accession>A0A9D1JFP1</accession>
<keyword evidence="1" id="KW-1133">Transmembrane helix</keyword>
<feature type="transmembrane region" description="Helical" evidence="1">
    <location>
        <begin position="40"/>
        <end position="61"/>
    </location>
</feature>
<keyword evidence="1" id="KW-0472">Membrane</keyword>
<dbReference type="Proteomes" id="UP000886841">
    <property type="component" value="Unassembled WGS sequence"/>
</dbReference>
<reference evidence="2" key="2">
    <citation type="journal article" date="2021" name="PeerJ">
        <title>Extensive microbial diversity within the chicken gut microbiome revealed by metagenomics and culture.</title>
        <authorList>
            <person name="Gilroy R."/>
            <person name="Ravi A."/>
            <person name="Getino M."/>
            <person name="Pursley I."/>
            <person name="Horton D.L."/>
            <person name="Alikhan N.F."/>
            <person name="Baker D."/>
            <person name="Gharbi K."/>
            <person name="Hall N."/>
            <person name="Watson M."/>
            <person name="Adriaenssens E.M."/>
            <person name="Foster-Nyarko E."/>
            <person name="Jarju S."/>
            <person name="Secka A."/>
            <person name="Antonio M."/>
            <person name="Oren A."/>
            <person name="Chaudhuri R.R."/>
            <person name="La Ragione R."/>
            <person name="Hildebrand F."/>
            <person name="Pallen M.J."/>
        </authorList>
    </citation>
    <scope>NUCLEOTIDE SEQUENCE</scope>
    <source>
        <strain evidence="2">ChiSxjej1B13-7041</strain>
    </source>
</reference>
<organism evidence="2 3">
    <name type="scientific">Candidatus Egerieimonas intestinavium</name>
    <dbReference type="NCBI Taxonomy" id="2840777"/>
    <lineage>
        <taxon>Bacteria</taxon>
        <taxon>Bacillati</taxon>
        <taxon>Bacillota</taxon>
        <taxon>Clostridia</taxon>
        <taxon>Lachnospirales</taxon>
        <taxon>Lachnospiraceae</taxon>
        <taxon>Lachnospiraceae incertae sedis</taxon>
        <taxon>Candidatus Egerieimonas</taxon>
    </lineage>
</organism>
<dbReference type="AlphaFoldDB" id="A0A9D1JFP1"/>
<feature type="transmembrane region" description="Helical" evidence="1">
    <location>
        <begin position="6"/>
        <end position="28"/>
    </location>
</feature>
<dbReference type="Pfam" id="PF03596">
    <property type="entry name" value="Cad"/>
    <property type="match status" value="1"/>
</dbReference>
<dbReference type="InterPro" id="IPR004676">
    <property type="entry name" value="Cd-R_transporter"/>
</dbReference>
<feature type="transmembrane region" description="Helical" evidence="1">
    <location>
        <begin position="135"/>
        <end position="156"/>
    </location>
</feature>
<reference evidence="2" key="1">
    <citation type="submission" date="2020-10" db="EMBL/GenBank/DDBJ databases">
        <authorList>
            <person name="Gilroy R."/>
        </authorList>
    </citation>
    <scope>NUCLEOTIDE SEQUENCE</scope>
    <source>
        <strain evidence="2">ChiSxjej1B13-7041</strain>
    </source>
</reference>
<keyword evidence="1" id="KW-0812">Transmembrane</keyword>
<dbReference type="EMBL" id="DVHU01000061">
    <property type="protein sequence ID" value="HIR93163.1"/>
    <property type="molecule type" value="Genomic_DNA"/>
</dbReference>
<proteinExistence type="predicted"/>
<name>A0A9D1JFP1_9FIRM</name>
<protein>
    <submittedName>
        <fullName evidence="2">Cadmium resistance transporter</fullName>
    </submittedName>
</protein>
<comment type="caution">
    <text evidence="2">The sequence shown here is derived from an EMBL/GenBank/DDBJ whole genome shotgun (WGS) entry which is preliminary data.</text>
</comment>
<evidence type="ECO:0000256" key="1">
    <source>
        <dbReference type="SAM" id="Phobius"/>
    </source>
</evidence>
<gene>
    <name evidence="2" type="ORF">IAB98_07085</name>
</gene>
<evidence type="ECO:0000313" key="3">
    <source>
        <dbReference type="Proteomes" id="UP000886841"/>
    </source>
</evidence>
<sequence>MAGTFLTAVLSFISTNIDDLFILMIFCAQARNSRDFAQIAAGHYAGIGLLTAVSILGALGIRVIPSGYLRLLGFFPLLLGIKASLACRRGEEEAEKEAQAEIRFLPVALVTAANGGDNIGVYIPIFSGYRPGDFAVTLAVFTALAALWCCLGWRLASYPYMKRRLIRYQHILVPTVLVGLGAMILLS</sequence>